<name>A0A2M9R4H1_9FLAO</name>
<dbReference type="AlphaFoldDB" id="A0A2M9R4H1"/>
<dbReference type="GO" id="GO:0030170">
    <property type="term" value="F:pyridoxal phosphate binding"/>
    <property type="evidence" value="ECO:0007669"/>
    <property type="project" value="InterPro"/>
</dbReference>
<evidence type="ECO:0000256" key="3">
    <source>
        <dbReference type="ARBA" id="ARBA00022898"/>
    </source>
</evidence>
<dbReference type="PANTHER" id="PTHR11808">
    <property type="entry name" value="TRANS-SULFURATION ENZYME FAMILY MEMBER"/>
    <property type="match status" value="1"/>
</dbReference>
<organism evidence="6 7">
    <name type="scientific">Avrilella dinanensis</name>
    <dbReference type="NCBI Taxonomy" id="2008672"/>
    <lineage>
        <taxon>Bacteria</taxon>
        <taxon>Pseudomonadati</taxon>
        <taxon>Bacteroidota</taxon>
        <taxon>Flavobacteriia</taxon>
        <taxon>Flavobacteriales</taxon>
        <taxon>Flavobacteriaceae</taxon>
        <taxon>Avrilella</taxon>
    </lineage>
</organism>
<dbReference type="Pfam" id="PF01053">
    <property type="entry name" value="Cys_Met_Meta_PP"/>
    <property type="match status" value="1"/>
</dbReference>
<dbReference type="InterPro" id="IPR015422">
    <property type="entry name" value="PyrdxlP-dep_Trfase_small"/>
</dbReference>
<dbReference type="GO" id="GO:0003962">
    <property type="term" value="F:cystathionine gamma-synthase activity"/>
    <property type="evidence" value="ECO:0007669"/>
    <property type="project" value="TreeGrafter"/>
</dbReference>
<accession>A0A2M9R4H1</accession>
<dbReference type="CDD" id="cd00614">
    <property type="entry name" value="CGS_like"/>
    <property type="match status" value="1"/>
</dbReference>
<evidence type="ECO:0000313" key="7">
    <source>
        <dbReference type="Proteomes" id="UP000231960"/>
    </source>
</evidence>
<comment type="cofactor">
    <cofactor evidence="1 5">
        <name>pyridoxal 5'-phosphate</name>
        <dbReference type="ChEBI" id="CHEBI:597326"/>
    </cofactor>
</comment>
<gene>
    <name evidence="6" type="ORF">CDL10_03810</name>
</gene>
<evidence type="ECO:0000313" key="6">
    <source>
        <dbReference type="EMBL" id="PJR03742.1"/>
    </source>
</evidence>
<dbReference type="InterPro" id="IPR054542">
    <property type="entry name" value="Cys_met_metab_PP"/>
</dbReference>
<dbReference type="FunFam" id="3.40.640.10:FF:000009">
    <property type="entry name" value="Cystathionine gamma-synthase homolog"/>
    <property type="match status" value="1"/>
</dbReference>
<keyword evidence="3 4" id="KW-0663">Pyridoxal phosphate</keyword>
<dbReference type="OrthoDB" id="9803729at2"/>
<evidence type="ECO:0000256" key="2">
    <source>
        <dbReference type="ARBA" id="ARBA00009077"/>
    </source>
</evidence>
<evidence type="ECO:0000256" key="5">
    <source>
        <dbReference type="RuleBase" id="RU362118"/>
    </source>
</evidence>
<keyword evidence="6" id="KW-0456">Lyase</keyword>
<dbReference type="PROSITE" id="PS00868">
    <property type="entry name" value="CYS_MET_METAB_PP"/>
    <property type="match status" value="1"/>
</dbReference>
<comment type="similarity">
    <text evidence="2 5">Belongs to the trans-sulfuration enzymes family.</text>
</comment>
<dbReference type="EMBL" id="NIPO01000001">
    <property type="protein sequence ID" value="PJR03742.1"/>
    <property type="molecule type" value="Genomic_DNA"/>
</dbReference>
<keyword evidence="7" id="KW-1185">Reference proteome</keyword>
<dbReference type="GO" id="GO:0019343">
    <property type="term" value="P:cysteine biosynthetic process via cystathionine"/>
    <property type="evidence" value="ECO:0007669"/>
    <property type="project" value="TreeGrafter"/>
</dbReference>
<dbReference type="Gene3D" id="3.90.1150.10">
    <property type="entry name" value="Aspartate Aminotransferase, domain 1"/>
    <property type="match status" value="1"/>
</dbReference>
<dbReference type="InterPro" id="IPR015421">
    <property type="entry name" value="PyrdxlP-dep_Trfase_major"/>
</dbReference>
<dbReference type="Gene3D" id="3.40.640.10">
    <property type="entry name" value="Type I PLP-dependent aspartate aminotransferase-like (Major domain)"/>
    <property type="match status" value="1"/>
</dbReference>
<dbReference type="InterPro" id="IPR000277">
    <property type="entry name" value="Cys/Met-Metab_PyrdxlP-dep_enz"/>
</dbReference>
<dbReference type="GO" id="GO:0004123">
    <property type="term" value="F:cystathionine gamma-lyase activity"/>
    <property type="evidence" value="ECO:0007669"/>
    <property type="project" value="TreeGrafter"/>
</dbReference>
<dbReference type="RefSeq" id="WP_100677310.1">
    <property type="nucleotide sequence ID" value="NZ_NIPO01000001.1"/>
</dbReference>
<proteinExistence type="inferred from homology"/>
<feature type="modified residue" description="N6-(pyridoxal phosphate)lysine" evidence="4">
    <location>
        <position position="194"/>
    </location>
</feature>
<protein>
    <submittedName>
        <fullName evidence="6">Cystathionine beta-lyase</fullName>
    </submittedName>
</protein>
<dbReference type="PIRSF" id="PIRSF001434">
    <property type="entry name" value="CGS"/>
    <property type="match status" value="1"/>
</dbReference>
<reference evidence="6 7" key="1">
    <citation type="submission" date="2017-06" db="EMBL/GenBank/DDBJ databases">
        <title>Description of Avrilella dinanensis gen. nov. sp. nov.</title>
        <authorList>
            <person name="Leyer C."/>
            <person name="Sassi M."/>
            <person name="Minet J."/>
            <person name="Kayal S."/>
            <person name="Cattoir V."/>
        </authorList>
    </citation>
    <scope>NUCLEOTIDE SEQUENCE [LARGE SCALE GENOMIC DNA]</scope>
    <source>
        <strain evidence="6 7">UR159</strain>
    </source>
</reference>
<sequence>MCTQTEILNLIPADPLTGSIAVPIYQTTTFVQEQPGKHQGFDYSRTNNPTRQVLENLIAGLEGGNHGFAFSSGLAAIDAVFKTLSAGDEVIATKDIYGGTYRLLTQVYAKFGIKSHFVCPSDSQNIIDVITPKTKLIWIESPTNPTLRVFDISVLADVAKQNNILLCVDNTFATPLIQKPIELGADIVVHSATKYIAGHSDVVAGLVIIQSDELAKNIKFHQNATGAVLSPFDSFLTIRGIETLSLRIKQHSENALRIAKFLVNHSQVNHAYYPGLEEHESHQIALKQQKYFGGVVSFDLKQDDEKTALKVLKNLKQFKLVEGLGGIKSLSNYPSKMSHGAVPKEVKYACGITDSLIRLSVGLEEADDLINDLQQALAQIENHVTEPVK</sequence>
<dbReference type="GO" id="GO:0005737">
    <property type="term" value="C:cytoplasm"/>
    <property type="evidence" value="ECO:0007669"/>
    <property type="project" value="TreeGrafter"/>
</dbReference>
<dbReference type="InterPro" id="IPR015424">
    <property type="entry name" value="PyrdxlP-dep_Trfase"/>
</dbReference>
<evidence type="ECO:0000256" key="4">
    <source>
        <dbReference type="PIRSR" id="PIRSR001434-2"/>
    </source>
</evidence>
<evidence type="ECO:0000256" key="1">
    <source>
        <dbReference type="ARBA" id="ARBA00001933"/>
    </source>
</evidence>
<dbReference type="GO" id="GO:0019346">
    <property type="term" value="P:transsulfuration"/>
    <property type="evidence" value="ECO:0007669"/>
    <property type="project" value="InterPro"/>
</dbReference>
<dbReference type="PANTHER" id="PTHR11808:SF15">
    <property type="entry name" value="CYSTATHIONINE GAMMA-LYASE"/>
    <property type="match status" value="1"/>
</dbReference>
<dbReference type="SUPFAM" id="SSF53383">
    <property type="entry name" value="PLP-dependent transferases"/>
    <property type="match status" value="1"/>
</dbReference>
<dbReference type="GO" id="GO:0009086">
    <property type="term" value="P:methionine biosynthetic process"/>
    <property type="evidence" value="ECO:0007669"/>
    <property type="project" value="UniProtKB-ARBA"/>
</dbReference>
<dbReference type="Proteomes" id="UP000231960">
    <property type="component" value="Unassembled WGS sequence"/>
</dbReference>
<comment type="caution">
    <text evidence="6">The sequence shown here is derived from an EMBL/GenBank/DDBJ whole genome shotgun (WGS) entry which is preliminary data.</text>
</comment>
<dbReference type="FunFam" id="3.90.1150.10:FF:000033">
    <property type="entry name" value="Cystathionine gamma-synthase"/>
    <property type="match status" value="1"/>
</dbReference>